<dbReference type="VEuPathDB" id="FungiDB:AB675_9307"/>
<dbReference type="AlphaFoldDB" id="A0A0N1H6L3"/>
<proteinExistence type="predicted"/>
<gene>
    <name evidence="2" type="ORF">AB675_9307</name>
</gene>
<dbReference type="OrthoDB" id="5141409at2759"/>
<keyword evidence="3" id="KW-1185">Reference proteome</keyword>
<feature type="transmembrane region" description="Helical" evidence="1">
    <location>
        <begin position="6"/>
        <end position="25"/>
    </location>
</feature>
<accession>A0A0N1H6L3</accession>
<dbReference type="RefSeq" id="XP_018001685.1">
    <property type="nucleotide sequence ID" value="XM_018149829.1"/>
</dbReference>
<dbReference type="EMBL" id="LFJN01000009">
    <property type="protein sequence ID" value="KPI41722.1"/>
    <property type="molecule type" value="Genomic_DNA"/>
</dbReference>
<keyword evidence="1" id="KW-0812">Transmembrane</keyword>
<dbReference type="Pfam" id="PF14248">
    <property type="entry name" value="DUF4345"/>
    <property type="match status" value="1"/>
</dbReference>
<dbReference type="InterPro" id="IPR025597">
    <property type="entry name" value="DUF4345"/>
</dbReference>
<organism evidence="2 3">
    <name type="scientific">Cyphellophora attinorum</name>
    <dbReference type="NCBI Taxonomy" id="1664694"/>
    <lineage>
        <taxon>Eukaryota</taxon>
        <taxon>Fungi</taxon>
        <taxon>Dikarya</taxon>
        <taxon>Ascomycota</taxon>
        <taxon>Pezizomycotina</taxon>
        <taxon>Eurotiomycetes</taxon>
        <taxon>Chaetothyriomycetidae</taxon>
        <taxon>Chaetothyriales</taxon>
        <taxon>Cyphellophoraceae</taxon>
        <taxon>Cyphellophora</taxon>
    </lineage>
</organism>
<reference evidence="2 3" key="1">
    <citation type="submission" date="2015-06" db="EMBL/GenBank/DDBJ databases">
        <title>Draft genome of the ant-associated black yeast Phialophora attae CBS 131958.</title>
        <authorList>
            <person name="Moreno L.F."/>
            <person name="Stielow B.J."/>
            <person name="de Hoog S."/>
            <person name="Vicente V.A."/>
            <person name="Weiss V.A."/>
            <person name="de Vries M."/>
            <person name="Cruz L.M."/>
            <person name="Souza E.M."/>
        </authorList>
    </citation>
    <scope>NUCLEOTIDE SEQUENCE [LARGE SCALE GENOMIC DNA]</scope>
    <source>
        <strain evidence="2 3">CBS 131958</strain>
    </source>
</reference>
<evidence type="ECO:0000313" key="2">
    <source>
        <dbReference type="EMBL" id="KPI41722.1"/>
    </source>
</evidence>
<protein>
    <recommendedName>
        <fullName evidence="4">DUF4345 domain-containing protein</fullName>
    </recommendedName>
</protein>
<sequence>MSYLPIVLKGAGVFAMVMGTLNTIIPTRMISNTSKDVYSPQTPAQILADSHLRYWAGVWASTGAIFWWASNDLAARRVPVELVGWGYVFGGIGRVISGMKYGYKPEGLVKTITAIEIVAPIAIWCLLP</sequence>
<evidence type="ECO:0000256" key="1">
    <source>
        <dbReference type="SAM" id="Phobius"/>
    </source>
</evidence>
<evidence type="ECO:0008006" key="4">
    <source>
        <dbReference type="Google" id="ProtNLM"/>
    </source>
</evidence>
<keyword evidence="1" id="KW-0472">Membrane</keyword>
<name>A0A0N1H6L3_9EURO</name>
<keyword evidence="1" id="KW-1133">Transmembrane helix</keyword>
<comment type="caution">
    <text evidence="2">The sequence shown here is derived from an EMBL/GenBank/DDBJ whole genome shotgun (WGS) entry which is preliminary data.</text>
</comment>
<evidence type="ECO:0000313" key="3">
    <source>
        <dbReference type="Proteomes" id="UP000038010"/>
    </source>
</evidence>
<dbReference type="GeneID" id="28741709"/>
<dbReference type="Proteomes" id="UP000038010">
    <property type="component" value="Unassembled WGS sequence"/>
</dbReference>